<protein>
    <submittedName>
        <fullName evidence="1">Uncharacterized protein</fullName>
    </submittedName>
</protein>
<gene>
    <name evidence="1" type="ORF">DO021_07795</name>
</gene>
<reference evidence="1 2" key="1">
    <citation type="submission" date="2018-06" db="EMBL/GenBank/DDBJ databases">
        <title>Complete Genome Sequence of Desulfobacter hydrogenophilus (DSM3380).</title>
        <authorList>
            <person name="Marietou A."/>
            <person name="Schreiber L."/>
            <person name="Marshall I."/>
            <person name="Jorgensen B."/>
        </authorList>
    </citation>
    <scope>NUCLEOTIDE SEQUENCE [LARGE SCALE GENOMIC DNA]</scope>
    <source>
        <strain evidence="1 2">DSM 3380</strain>
    </source>
</reference>
<comment type="caution">
    <text evidence="1">The sequence shown here is derived from an EMBL/GenBank/DDBJ whole genome shotgun (WGS) entry which is preliminary data.</text>
</comment>
<proteinExistence type="predicted"/>
<dbReference type="EMBL" id="QLNI01000013">
    <property type="protein sequence ID" value="RAM02543.1"/>
    <property type="molecule type" value="Genomic_DNA"/>
</dbReference>
<accession>A0A328FHG8</accession>
<sequence length="92" mass="10297">MFYEVVIIAVLIGAMRKCANQTNDSLIDLCAVTGPVTCSGARGDRTKYCEFRGKPADQGQTMDKTCPLFICNSLKKFQKFKLLIFDLKTHTK</sequence>
<dbReference type="Proteomes" id="UP000248798">
    <property type="component" value="Unassembled WGS sequence"/>
</dbReference>
<evidence type="ECO:0000313" key="2">
    <source>
        <dbReference type="Proteomes" id="UP000248798"/>
    </source>
</evidence>
<dbReference type="AlphaFoldDB" id="A0A328FHG8"/>
<organism evidence="1 2">
    <name type="scientific">Desulfobacter hydrogenophilus</name>
    <dbReference type="NCBI Taxonomy" id="2291"/>
    <lineage>
        <taxon>Bacteria</taxon>
        <taxon>Pseudomonadati</taxon>
        <taxon>Thermodesulfobacteriota</taxon>
        <taxon>Desulfobacteria</taxon>
        <taxon>Desulfobacterales</taxon>
        <taxon>Desulfobacteraceae</taxon>
        <taxon>Desulfobacter</taxon>
    </lineage>
</organism>
<evidence type="ECO:0000313" key="1">
    <source>
        <dbReference type="EMBL" id="RAM02543.1"/>
    </source>
</evidence>
<name>A0A328FHG8_9BACT</name>